<feature type="coiled-coil region" evidence="1">
    <location>
        <begin position="32"/>
        <end position="196"/>
    </location>
</feature>
<name>A0AA95B6T3_9BACI</name>
<accession>A0AA95B6T3</accession>
<dbReference type="Gene3D" id="1.10.287.1490">
    <property type="match status" value="1"/>
</dbReference>
<reference evidence="2 3" key="1">
    <citation type="submission" date="2019-08" db="EMBL/GenBank/DDBJ databases">
        <title>Bacillus genomes from the desert of Cuatro Cienegas, Coahuila.</title>
        <authorList>
            <person name="Olmedo-Alvarez G."/>
        </authorList>
    </citation>
    <scope>NUCLEOTIDE SEQUENCE [LARGE SCALE GENOMIC DNA]</scope>
    <source>
        <strain evidence="2 3">CH88_3T</strain>
    </source>
</reference>
<proteinExistence type="predicted"/>
<evidence type="ECO:0000313" key="2">
    <source>
        <dbReference type="EMBL" id="TYS60063.1"/>
    </source>
</evidence>
<gene>
    <name evidence="2" type="ORF">FZC74_07900</name>
</gene>
<dbReference type="AlphaFoldDB" id="A0AA95B6T3"/>
<dbReference type="SUPFAM" id="SSF90257">
    <property type="entry name" value="Myosin rod fragments"/>
    <property type="match status" value="1"/>
</dbReference>
<keyword evidence="1" id="KW-0175">Coiled coil</keyword>
<protein>
    <submittedName>
        <fullName evidence="2">Uncharacterized protein</fullName>
    </submittedName>
</protein>
<sequence>MGLISGKVAAVALTGTLALGTVGFTFTGGETVDKVKAQLEELKNKVVQYEVVENSLFSKIELIKTNATASLTDANEKIVSAKTEINNLKASKSFLEKQIQNLNAEVTGLKADLGAANETIAEKESEIEALESELSSVSGELEVLQAQYDTLLADYNALVEENKTNISEAERANAEVQAANAKVAELEGKYSEVDQATKNNEPMTNAELDAIGTDVTPDVHDAELVVQNLQLTYIQDGQSEEFKEAHPDLDIQEGDRVWRVTNKNDFAVYVEYVKGSENGELVANPSQTFYMTESGGTMIIKWQDENGVWQQTVKAGA</sequence>
<organism evidence="2 3">
    <name type="scientific">Sutcliffiella horikoshii</name>
    <dbReference type="NCBI Taxonomy" id="79883"/>
    <lineage>
        <taxon>Bacteria</taxon>
        <taxon>Bacillati</taxon>
        <taxon>Bacillota</taxon>
        <taxon>Bacilli</taxon>
        <taxon>Bacillales</taxon>
        <taxon>Bacillaceae</taxon>
        <taxon>Sutcliffiella</taxon>
    </lineage>
</organism>
<evidence type="ECO:0000256" key="1">
    <source>
        <dbReference type="SAM" id="Coils"/>
    </source>
</evidence>
<dbReference type="Proteomes" id="UP000323393">
    <property type="component" value="Unassembled WGS sequence"/>
</dbReference>
<dbReference type="RefSeq" id="WP_148965516.1">
    <property type="nucleotide sequence ID" value="NZ_VTEU01000002.1"/>
</dbReference>
<evidence type="ECO:0000313" key="3">
    <source>
        <dbReference type="Proteomes" id="UP000323393"/>
    </source>
</evidence>
<dbReference type="EMBL" id="VTEU01000002">
    <property type="protein sequence ID" value="TYS60063.1"/>
    <property type="molecule type" value="Genomic_DNA"/>
</dbReference>
<comment type="caution">
    <text evidence="2">The sequence shown here is derived from an EMBL/GenBank/DDBJ whole genome shotgun (WGS) entry which is preliminary data.</text>
</comment>